<comment type="caution">
    <text evidence="5">The sequence shown here is derived from an EMBL/GenBank/DDBJ whole genome shotgun (WGS) entry which is preliminary data.</text>
</comment>
<evidence type="ECO:0000256" key="3">
    <source>
        <dbReference type="RuleBase" id="RU000363"/>
    </source>
</evidence>
<dbReference type="SUPFAM" id="SSF51735">
    <property type="entry name" value="NAD(P)-binding Rossmann-fold domains"/>
    <property type="match status" value="1"/>
</dbReference>
<dbReference type="EMBL" id="LQYE01000001">
    <property type="protein sequence ID" value="OAT70450.1"/>
    <property type="molecule type" value="Genomic_DNA"/>
</dbReference>
<evidence type="ECO:0000256" key="1">
    <source>
        <dbReference type="ARBA" id="ARBA00006484"/>
    </source>
</evidence>
<dbReference type="InterPro" id="IPR057326">
    <property type="entry name" value="KR_dom"/>
</dbReference>
<reference evidence="5 6" key="1">
    <citation type="submission" date="2016-01" db="EMBL/GenBank/DDBJ databases">
        <title>Mycobacterium immunogenum strain CD11_6 genome sequencing and assembly.</title>
        <authorList>
            <person name="Kaur G."/>
            <person name="Nair G.R."/>
            <person name="Mayilraj S."/>
        </authorList>
    </citation>
    <scope>NUCLEOTIDE SEQUENCE [LARGE SCALE GENOMIC DNA]</scope>
    <source>
        <strain evidence="5 6">CD11-6</strain>
    </source>
</reference>
<accession>A0A179VF07</accession>
<evidence type="ECO:0000259" key="4">
    <source>
        <dbReference type="SMART" id="SM00822"/>
    </source>
</evidence>
<dbReference type="PANTHER" id="PTHR44196:SF1">
    <property type="entry name" value="DEHYDROGENASE_REDUCTASE SDR FAMILY MEMBER 7B"/>
    <property type="match status" value="1"/>
</dbReference>
<dbReference type="InterPro" id="IPR036291">
    <property type="entry name" value="NAD(P)-bd_dom_sf"/>
</dbReference>
<dbReference type="CDD" id="cd05233">
    <property type="entry name" value="SDR_c"/>
    <property type="match status" value="1"/>
</dbReference>
<dbReference type="PANTHER" id="PTHR44196">
    <property type="entry name" value="DEHYDROGENASE/REDUCTASE SDR FAMILY MEMBER 7B"/>
    <property type="match status" value="1"/>
</dbReference>
<dbReference type="AlphaFoldDB" id="A0A179VF07"/>
<evidence type="ECO:0000313" key="5">
    <source>
        <dbReference type="EMBL" id="OAT70450.1"/>
    </source>
</evidence>
<dbReference type="Gene3D" id="3.40.50.720">
    <property type="entry name" value="NAD(P)-binding Rossmann-like Domain"/>
    <property type="match status" value="1"/>
</dbReference>
<gene>
    <name evidence="5" type="ORF">AWB85_03665</name>
</gene>
<evidence type="ECO:0000313" key="6">
    <source>
        <dbReference type="Proteomes" id="UP000186919"/>
    </source>
</evidence>
<dbReference type="NCBIfam" id="NF004521">
    <property type="entry name" value="PRK05866.1"/>
    <property type="match status" value="1"/>
</dbReference>
<dbReference type="Proteomes" id="UP000186919">
    <property type="component" value="Unassembled WGS sequence"/>
</dbReference>
<dbReference type="GO" id="GO:0016491">
    <property type="term" value="F:oxidoreductase activity"/>
    <property type="evidence" value="ECO:0007669"/>
    <property type="project" value="UniProtKB-KW"/>
</dbReference>
<keyword evidence="2" id="KW-0560">Oxidoreductase</keyword>
<dbReference type="PRINTS" id="PR00080">
    <property type="entry name" value="SDRFAMILY"/>
</dbReference>
<dbReference type="Pfam" id="PF00106">
    <property type="entry name" value="adh_short"/>
    <property type="match status" value="1"/>
</dbReference>
<dbReference type="InterPro" id="IPR002347">
    <property type="entry name" value="SDR_fam"/>
</dbReference>
<evidence type="ECO:0000256" key="2">
    <source>
        <dbReference type="ARBA" id="ARBA00023002"/>
    </source>
</evidence>
<dbReference type="SMART" id="SM00822">
    <property type="entry name" value="PKS_KR"/>
    <property type="match status" value="1"/>
</dbReference>
<protein>
    <submittedName>
        <fullName evidence="5">Short-chain dehydrogenase</fullName>
    </submittedName>
</protein>
<comment type="similarity">
    <text evidence="1 3">Belongs to the short-chain dehydrogenases/reductases (SDR) family.</text>
</comment>
<sequence>MSKNSVSSRVSTALARAVMQPYPSPALLRAKFDPNYGVSLKGKRVLITGASSGIGEDAAYRFGKLGAKVIVVARREDLLNEVAARITADGGEADAIACDLSDLDAIDKLVETANERHGGLDILINNAGRSIRRATYESLDRWHDAERTMQLNYFSPLRLIRGFAPGMVERRSGHIINVATWGVLNDVVPKFAVYNASKAALSTLSRTVDVEYGKYNVHTSTLYFPLVRTPMIAPTEAFTDAPALTSAEAAEWMVLAARVRPARIAPRFSVFAATVNAVAPELVTRMARSGPETLG</sequence>
<dbReference type="RefSeq" id="WP_064627651.1">
    <property type="nucleotide sequence ID" value="NZ_LQYE01000001.1"/>
</dbReference>
<dbReference type="PRINTS" id="PR00081">
    <property type="entry name" value="GDHRDH"/>
</dbReference>
<name>A0A179VF07_9MYCO</name>
<dbReference type="GO" id="GO:0016020">
    <property type="term" value="C:membrane"/>
    <property type="evidence" value="ECO:0007669"/>
    <property type="project" value="TreeGrafter"/>
</dbReference>
<proteinExistence type="inferred from homology"/>
<feature type="domain" description="Ketoreductase" evidence="4">
    <location>
        <begin position="43"/>
        <end position="187"/>
    </location>
</feature>
<organism evidence="5 6">
    <name type="scientific">Mycobacteroides immunogenum</name>
    <dbReference type="NCBI Taxonomy" id="83262"/>
    <lineage>
        <taxon>Bacteria</taxon>
        <taxon>Bacillati</taxon>
        <taxon>Actinomycetota</taxon>
        <taxon>Actinomycetes</taxon>
        <taxon>Mycobacteriales</taxon>
        <taxon>Mycobacteriaceae</taxon>
        <taxon>Mycobacteroides</taxon>
    </lineage>
</organism>